<name>A0A2T0GSC3_ACTMO</name>
<dbReference type="CDD" id="cd01189">
    <property type="entry name" value="INT_ICEBs1_C_like"/>
    <property type="match status" value="1"/>
</dbReference>
<dbReference type="InterPro" id="IPR050808">
    <property type="entry name" value="Phage_Integrase"/>
</dbReference>
<dbReference type="InterPro" id="IPR053876">
    <property type="entry name" value="Phage_int_M"/>
</dbReference>
<dbReference type="InterPro" id="IPR044068">
    <property type="entry name" value="CB"/>
</dbReference>
<keyword evidence="4" id="KW-0233">DNA recombination</keyword>
<dbReference type="InterPro" id="IPR013762">
    <property type="entry name" value="Integrase-like_cat_sf"/>
</dbReference>
<evidence type="ECO:0000313" key="10">
    <source>
        <dbReference type="Proteomes" id="UP000239352"/>
    </source>
</evidence>
<dbReference type="AlphaFoldDB" id="A0A2T0GSC3"/>
<dbReference type="SUPFAM" id="SSF56349">
    <property type="entry name" value="DNA breaking-rejoining enzymes"/>
    <property type="match status" value="1"/>
</dbReference>
<dbReference type="GO" id="GO:0006310">
    <property type="term" value="P:DNA recombination"/>
    <property type="evidence" value="ECO:0007669"/>
    <property type="project" value="UniProtKB-KW"/>
</dbReference>
<dbReference type="EMBL" id="PVSR01000046">
    <property type="protein sequence ID" value="PRW62000.1"/>
    <property type="molecule type" value="Genomic_DNA"/>
</dbReference>
<protein>
    <submittedName>
        <fullName evidence="9">Site-specific integrase</fullName>
    </submittedName>
</protein>
<evidence type="ECO:0000256" key="5">
    <source>
        <dbReference type="PROSITE-ProRule" id="PRU01248"/>
    </source>
</evidence>
<feature type="domain" description="Core-binding (CB)" evidence="8">
    <location>
        <begin position="72"/>
        <end position="158"/>
    </location>
</feature>
<sequence length="384" mass="42195">MPRPPLPIGTHGKIRVYQSGSMWRALTKFRDFDGVTRSVERVGKTKAAAQRQLKQALTERTATVAEVVAPSTRFREVAEQWFRSVQAAAAQGTRSPTTVDVYRSQLDRHVLPALGELRIQEVTVPRVDSFLSALRSQSGTSTAKTSRTVVSGVLGLAVRHGAIPNNPVRETARIEEGHKSAPRALTAAERTRFLDQLESDETASGRDIPDLVRFMLATGVRIGEALAVCWPEVDCEAGLVSVNFTVVRVKGKGLVRKSTKSSSGERTLPLPSWAVEMLRRRESKRGDREEPVFPDSLGGLRDPSNTRRDLRKARGTEEFTWVTSHVFRKTAATILDEAGLSARVVADQLGHSRPSLTQDVYLGRKAVTEDAATALETVFDSESE</sequence>
<dbReference type="PROSITE" id="PS51900">
    <property type="entry name" value="CB"/>
    <property type="match status" value="1"/>
</dbReference>
<evidence type="ECO:0000256" key="6">
    <source>
        <dbReference type="SAM" id="MobiDB-lite"/>
    </source>
</evidence>
<dbReference type="PANTHER" id="PTHR30629:SF2">
    <property type="entry name" value="PROPHAGE INTEGRASE INTS-RELATED"/>
    <property type="match status" value="1"/>
</dbReference>
<dbReference type="Pfam" id="PF22022">
    <property type="entry name" value="Phage_int_M"/>
    <property type="match status" value="1"/>
</dbReference>
<dbReference type="GO" id="GO:0015074">
    <property type="term" value="P:DNA integration"/>
    <property type="evidence" value="ECO:0007669"/>
    <property type="project" value="UniProtKB-KW"/>
</dbReference>
<organism evidence="9 10">
    <name type="scientific">Actinopolyspora mortivallis</name>
    <dbReference type="NCBI Taxonomy" id="33906"/>
    <lineage>
        <taxon>Bacteria</taxon>
        <taxon>Bacillati</taxon>
        <taxon>Actinomycetota</taxon>
        <taxon>Actinomycetes</taxon>
        <taxon>Actinopolysporales</taxon>
        <taxon>Actinopolysporaceae</taxon>
        <taxon>Actinopolyspora</taxon>
    </lineage>
</organism>
<proteinExistence type="inferred from homology"/>
<evidence type="ECO:0000256" key="2">
    <source>
        <dbReference type="ARBA" id="ARBA00022908"/>
    </source>
</evidence>
<evidence type="ECO:0000313" key="9">
    <source>
        <dbReference type="EMBL" id="PRW62000.1"/>
    </source>
</evidence>
<dbReference type="InParanoid" id="A0A2T0GSC3"/>
<dbReference type="Gene3D" id="1.10.150.130">
    <property type="match status" value="1"/>
</dbReference>
<dbReference type="Gene3D" id="1.10.443.10">
    <property type="entry name" value="Intergrase catalytic core"/>
    <property type="match status" value="1"/>
</dbReference>
<feature type="domain" description="Tyr recombinase" evidence="7">
    <location>
        <begin position="180"/>
        <end position="376"/>
    </location>
</feature>
<keyword evidence="3 5" id="KW-0238">DNA-binding</keyword>
<dbReference type="InterPro" id="IPR002104">
    <property type="entry name" value="Integrase_catalytic"/>
</dbReference>
<evidence type="ECO:0000259" key="8">
    <source>
        <dbReference type="PROSITE" id="PS51900"/>
    </source>
</evidence>
<dbReference type="PROSITE" id="PS51898">
    <property type="entry name" value="TYR_RECOMBINASE"/>
    <property type="match status" value="1"/>
</dbReference>
<reference evidence="9 10" key="1">
    <citation type="submission" date="2018-03" db="EMBL/GenBank/DDBJ databases">
        <title>Actinopolyspora mortivallis from Sahara, screening for active biomolecules.</title>
        <authorList>
            <person name="Selama O."/>
            <person name="Wellington E.M.H."/>
            <person name="Hacene H."/>
        </authorList>
    </citation>
    <scope>NUCLEOTIDE SEQUENCE [LARGE SCALE GENOMIC DNA]</scope>
    <source>
        <strain evidence="9 10">M5A</strain>
    </source>
</reference>
<accession>A0A2T0GSC3</accession>
<comment type="caution">
    <text evidence="9">The sequence shown here is derived from an EMBL/GenBank/DDBJ whole genome shotgun (WGS) entry which is preliminary data.</text>
</comment>
<dbReference type="Proteomes" id="UP000239352">
    <property type="component" value="Unassembled WGS sequence"/>
</dbReference>
<dbReference type="GO" id="GO:0003677">
    <property type="term" value="F:DNA binding"/>
    <property type="evidence" value="ECO:0007669"/>
    <property type="project" value="UniProtKB-UniRule"/>
</dbReference>
<feature type="region of interest" description="Disordered" evidence="6">
    <location>
        <begin position="281"/>
        <end position="308"/>
    </location>
</feature>
<comment type="similarity">
    <text evidence="1">Belongs to the 'phage' integrase family.</text>
</comment>
<feature type="compositionally biased region" description="Basic and acidic residues" evidence="6">
    <location>
        <begin position="281"/>
        <end position="291"/>
    </location>
</feature>
<keyword evidence="10" id="KW-1185">Reference proteome</keyword>
<evidence type="ECO:0000259" key="7">
    <source>
        <dbReference type="PROSITE" id="PS51898"/>
    </source>
</evidence>
<keyword evidence="2" id="KW-0229">DNA integration</keyword>
<gene>
    <name evidence="9" type="ORF">CEP50_17825</name>
</gene>
<dbReference type="InterPro" id="IPR011010">
    <property type="entry name" value="DNA_brk_join_enz"/>
</dbReference>
<dbReference type="InterPro" id="IPR010998">
    <property type="entry name" value="Integrase_recombinase_N"/>
</dbReference>
<evidence type="ECO:0000256" key="3">
    <source>
        <dbReference type="ARBA" id="ARBA00023125"/>
    </source>
</evidence>
<evidence type="ECO:0000256" key="1">
    <source>
        <dbReference type="ARBA" id="ARBA00008857"/>
    </source>
</evidence>
<dbReference type="Pfam" id="PF00589">
    <property type="entry name" value="Phage_integrase"/>
    <property type="match status" value="1"/>
</dbReference>
<evidence type="ECO:0000256" key="4">
    <source>
        <dbReference type="ARBA" id="ARBA00023172"/>
    </source>
</evidence>
<dbReference type="PANTHER" id="PTHR30629">
    <property type="entry name" value="PROPHAGE INTEGRASE"/>
    <property type="match status" value="1"/>
</dbReference>